<feature type="non-terminal residue" evidence="1">
    <location>
        <position position="1"/>
    </location>
</feature>
<proteinExistence type="predicted"/>
<evidence type="ECO:0000313" key="1">
    <source>
        <dbReference type="EMBL" id="KAG5657931.1"/>
    </source>
</evidence>
<dbReference type="Proteomes" id="UP000782241">
    <property type="component" value="Unassembled WGS sequence"/>
</dbReference>
<evidence type="ECO:0000313" key="2">
    <source>
        <dbReference type="Proteomes" id="UP000782241"/>
    </source>
</evidence>
<sequence>MWNDTQQLRFIGYHVDPVKTLQNEVNQGRQLFSILETGSPEEQFRRDALEVLSDTFQTLNASLSLNEESHQSSQRRLDVALKEAIDRYDLRSQLDIYDKLVEVYFTIGDWDAVLMILDKIDDCSRQINLFRGIYTDEITTLRQMRWMTLKR</sequence>
<organism evidence="1 2">
    <name type="scientific">Fusarium avenaceum</name>
    <dbReference type="NCBI Taxonomy" id="40199"/>
    <lineage>
        <taxon>Eukaryota</taxon>
        <taxon>Fungi</taxon>
        <taxon>Dikarya</taxon>
        <taxon>Ascomycota</taxon>
        <taxon>Pezizomycotina</taxon>
        <taxon>Sordariomycetes</taxon>
        <taxon>Hypocreomycetidae</taxon>
        <taxon>Hypocreales</taxon>
        <taxon>Nectriaceae</taxon>
        <taxon>Fusarium</taxon>
        <taxon>Fusarium tricinctum species complex</taxon>
    </lineage>
</organism>
<keyword evidence="2" id="KW-1185">Reference proteome</keyword>
<dbReference type="AlphaFoldDB" id="A0A9P7KSZ9"/>
<name>A0A9P7KSZ9_9HYPO</name>
<gene>
    <name evidence="1" type="ORF">KAF25_007964</name>
</gene>
<reference evidence="1" key="1">
    <citation type="submission" date="2021-04" db="EMBL/GenBank/DDBJ databases">
        <title>Draft genome of Fusarium avenaceum strain F156N33, isolated from an atmospheric sample in Virginia.</title>
        <authorList>
            <person name="Yang S."/>
            <person name="Vinatzer B.A."/>
            <person name="Coleman J."/>
        </authorList>
    </citation>
    <scope>NUCLEOTIDE SEQUENCE</scope>
    <source>
        <strain evidence="1">F156N33</strain>
    </source>
</reference>
<comment type="caution">
    <text evidence="1">The sequence shown here is derived from an EMBL/GenBank/DDBJ whole genome shotgun (WGS) entry which is preliminary data.</text>
</comment>
<dbReference type="EMBL" id="JAGPUO010000016">
    <property type="protein sequence ID" value="KAG5657931.1"/>
    <property type="molecule type" value="Genomic_DNA"/>
</dbReference>
<protein>
    <submittedName>
        <fullName evidence="1">Uncharacterized protein</fullName>
    </submittedName>
</protein>
<accession>A0A9P7KSZ9</accession>